<feature type="transmembrane region" description="Helical" evidence="1">
    <location>
        <begin position="197"/>
        <end position="218"/>
    </location>
</feature>
<accession>A0A4R3V5U1</accession>
<dbReference type="Pfam" id="PF00892">
    <property type="entry name" value="EamA"/>
    <property type="match status" value="2"/>
</dbReference>
<dbReference type="SUPFAM" id="SSF103481">
    <property type="entry name" value="Multidrug resistance efflux transporter EmrE"/>
    <property type="match status" value="2"/>
</dbReference>
<evidence type="ECO:0000313" key="3">
    <source>
        <dbReference type="EMBL" id="TCU98931.1"/>
    </source>
</evidence>
<evidence type="ECO:0000313" key="4">
    <source>
        <dbReference type="Proteomes" id="UP000294692"/>
    </source>
</evidence>
<keyword evidence="1" id="KW-1133">Transmembrane helix</keyword>
<gene>
    <name evidence="3" type="ORF">EV686_10427</name>
</gene>
<feature type="transmembrane region" description="Helical" evidence="1">
    <location>
        <begin position="44"/>
        <end position="65"/>
    </location>
</feature>
<evidence type="ECO:0000256" key="1">
    <source>
        <dbReference type="SAM" id="Phobius"/>
    </source>
</evidence>
<feature type="transmembrane region" description="Helical" evidence="1">
    <location>
        <begin position="230"/>
        <end position="251"/>
    </location>
</feature>
<feature type="transmembrane region" description="Helical" evidence="1">
    <location>
        <begin position="77"/>
        <end position="95"/>
    </location>
</feature>
<feature type="transmembrane region" description="Helical" evidence="1">
    <location>
        <begin position="285"/>
        <end position="303"/>
    </location>
</feature>
<dbReference type="InterPro" id="IPR000620">
    <property type="entry name" value="EamA_dom"/>
</dbReference>
<proteinExistence type="predicted"/>
<protein>
    <submittedName>
        <fullName evidence="3">Threonine/homoserine efflux transporter RhtA</fullName>
    </submittedName>
</protein>
<dbReference type="PANTHER" id="PTHR22911">
    <property type="entry name" value="ACYL-MALONYL CONDENSING ENZYME-RELATED"/>
    <property type="match status" value="1"/>
</dbReference>
<feature type="transmembrane region" description="Helical" evidence="1">
    <location>
        <begin position="134"/>
        <end position="152"/>
    </location>
</feature>
<evidence type="ECO:0000259" key="2">
    <source>
        <dbReference type="Pfam" id="PF00892"/>
    </source>
</evidence>
<dbReference type="AlphaFoldDB" id="A0A4R3V5U1"/>
<dbReference type="OrthoDB" id="8682842at2"/>
<organism evidence="3 4">
    <name type="scientific">Paracandidimonas soli</name>
    <dbReference type="NCBI Taxonomy" id="1917182"/>
    <lineage>
        <taxon>Bacteria</taxon>
        <taxon>Pseudomonadati</taxon>
        <taxon>Pseudomonadota</taxon>
        <taxon>Betaproteobacteria</taxon>
        <taxon>Burkholderiales</taxon>
        <taxon>Alcaligenaceae</taxon>
        <taxon>Paracandidimonas</taxon>
    </lineage>
</organism>
<reference evidence="3 4" key="1">
    <citation type="submission" date="2019-03" db="EMBL/GenBank/DDBJ databases">
        <title>Genomic Encyclopedia of Type Strains, Phase IV (KMG-IV): sequencing the most valuable type-strain genomes for metagenomic binning, comparative biology and taxonomic classification.</title>
        <authorList>
            <person name="Goeker M."/>
        </authorList>
    </citation>
    <scope>NUCLEOTIDE SEQUENCE [LARGE SCALE GENOMIC DNA]</scope>
    <source>
        <strain evidence="3 4">DSM 100048</strain>
    </source>
</reference>
<feature type="transmembrane region" description="Helical" evidence="1">
    <location>
        <begin position="101"/>
        <end position="122"/>
    </location>
</feature>
<name>A0A4R3V5U1_9BURK</name>
<dbReference type="Proteomes" id="UP000294692">
    <property type="component" value="Unassembled WGS sequence"/>
</dbReference>
<keyword evidence="1" id="KW-0812">Transmembrane</keyword>
<comment type="caution">
    <text evidence="3">The sequence shown here is derived from an EMBL/GenBank/DDBJ whole genome shotgun (WGS) entry which is preliminary data.</text>
</comment>
<dbReference type="Gene3D" id="1.10.3730.20">
    <property type="match status" value="1"/>
</dbReference>
<keyword evidence="4" id="KW-1185">Reference proteome</keyword>
<dbReference type="RefSeq" id="WP_132476157.1">
    <property type="nucleotide sequence ID" value="NZ_JBHRVM010000001.1"/>
</dbReference>
<dbReference type="InterPro" id="IPR037185">
    <property type="entry name" value="EmrE-like"/>
</dbReference>
<feature type="transmembrane region" description="Helical" evidence="1">
    <location>
        <begin position="164"/>
        <end position="185"/>
    </location>
</feature>
<keyword evidence="1" id="KW-0472">Membrane</keyword>
<feature type="domain" description="EamA" evidence="2">
    <location>
        <begin position="166"/>
        <end position="299"/>
    </location>
</feature>
<dbReference type="EMBL" id="SMBX01000004">
    <property type="protein sequence ID" value="TCU98931.1"/>
    <property type="molecule type" value="Genomic_DNA"/>
</dbReference>
<sequence length="307" mass="32093">MPPTATQPALLPRRHAVAVLLLAACAFASNHVAARFAFDDQAGLLLAILFRSGLCFLALSGIVLWQRQSVRLPAGSAPWQLIVGLLIAIQSFAMFSAVARIPVAIALLISNSFPILLALLTWALGGKPPTRKACLLMGVILIGLMLVLDIPAQLSGNADLGPEWTIGVLGALTAATVFSFALWITEHKLGSLVGTVRSLYTVGIIFTSALATGLAGLVPGGLSLPASSTGWIGLCSLALLYTAGFSTLFVLIPKLDMSRNAPIMNVEPVFSLLLGWLLLGQVLTPIQLAGGAVVLGCIVTLAYQRHA</sequence>
<dbReference type="PANTHER" id="PTHR22911:SF79">
    <property type="entry name" value="MOBA-LIKE NTP TRANSFERASE DOMAIN-CONTAINING PROTEIN"/>
    <property type="match status" value="1"/>
</dbReference>
<dbReference type="GO" id="GO:0016020">
    <property type="term" value="C:membrane"/>
    <property type="evidence" value="ECO:0007669"/>
    <property type="project" value="InterPro"/>
</dbReference>
<feature type="domain" description="EamA" evidence="2">
    <location>
        <begin position="17"/>
        <end position="148"/>
    </location>
</feature>